<evidence type="ECO:0000256" key="9">
    <source>
        <dbReference type="RuleBase" id="RU367104"/>
    </source>
</evidence>
<keyword evidence="8" id="KW-0862">Zinc</keyword>
<accession>A0A1R2CMQ5</accession>
<dbReference type="EC" id="3.4.19.12" evidence="9"/>
<keyword evidence="5 9" id="KW-0833">Ubl conjugation pathway</keyword>
<dbReference type="GO" id="GO:0005634">
    <property type="term" value="C:nucleus"/>
    <property type="evidence" value="ECO:0007669"/>
    <property type="project" value="TreeGrafter"/>
</dbReference>
<dbReference type="Pfam" id="PF21403">
    <property type="entry name" value="OTU1_UBXL"/>
    <property type="match status" value="1"/>
</dbReference>
<evidence type="ECO:0000259" key="10">
    <source>
        <dbReference type="PROSITE" id="PS50802"/>
    </source>
</evidence>
<keyword evidence="6 9" id="KW-0378">Hydrolase</keyword>
<dbReference type="InterPro" id="IPR029071">
    <property type="entry name" value="Ubiquitin-like_domsf"/>
</dbReference>
<sequence>MSEIRLRIRWQGGNAMLLLPLTTTMSALRQEISTKTSIKPAYQELRKGYPPTVFTCPNSSLLIDSGIISGETITIEKLSNPILSQQDSSSLKLVRRIIAADNSCLFNSIAYALETRNKKSGTFLRNVISAYIESDPDTYNKTLLGKSNQEYVSWIEQESSWGGGIELSILSKYYQIMIGAVSIQTAHVDIFGQEDGYMKIIYVIYDGIHYDVLAKTSGDDAPESEDVTIFDAGDIETYQQALSIANELKIAHQYTDVGNFTLRCGICYIGLVGERGAIQHAQDTGHQNFVEYKR</sequence>
<dbReference type="GO" id="GO:0005829">
    <property type="term" value="C:cytosol"/>
    <property type="evidence" value="ECO:0007669"/>
    <property type="project" value="TreeGrafter"/>
</dbReference>
<dbReference type="CDD" id="cd17059">
    <property type="entry name" value="Ubl_OTU1"/>
    <property type="match status" value="1"/>
</dbReference>
<organism evidence="11 12">
    <name type="scientific">Stentor coeruleus</name>
    <dbReference type="NCBI Taxonomy" id="5963"/>
    <lineage>
        <taxon>Eukaryota</taxon>
        <taxon>Sar</taxon>
        <taxon>Alveolata</taxon>
        <taxon>Ciliophora</taxon>
        <taxon>Postciliodesmatophora</taxon>
        <taxon>Heterotrichea</taxon>
        <taxon>Heterotrichida</taxon>
        <taxon>Stentoridae</taxon>
        <taxon>Stentor</taxon>
    </lineage>
</organism>
<dbReference type="GO" id="GO:0008270">
    <property type="term" value="F:zinc ion binding"/>
    <property type="evidence" value="ECO:0007669"/>
    <property type="project" value="UniProtKB-KW"/>
</dbReference>
<dbReference type="GO" id="GO:0030968">
    <property type="term" value="P:endoplasmic reticulum unfolded protein response"/>
    <property type="evidence" value="ECO:0007669"/>
    <property type="project" value="TreeGrafter"/>
</dbReference>
<dbReference type="InterPro" id="IPR057766">
    <property type="entry name" value="Znf-C2H2_OTU1-like_C"/>
</dbReference>
<dbReference type="GO" id="GO:0004843">
    <property type="term" value="F:cysteine-type deubiquitinase activity"/>
    <property type="evidence" value="ECO:0007669"/>
    <property type="project" value="UniProtKB-UniRule"/>
</dbReference>
<dbReference type="CDD" id="cd22745">
    <property type="entry name" value="OTU_OTU1"/>
    <property type="match status" value="1"/>
</dbReference>
<evidence type="ECO:0000256" key="8">
    <source>
        <dbReference type="ARBA" id="ARBA00022833"/>
    </source>
</evidence>
<evidence type="ECO:0000256" key="4">
    <source>
        <dbReference type="ARBA" id="ARBA00022771"/>
    </source>
</evidence>
<comment type="subcellular location">
    <subcellularLocation>
        <location evidence="9">Cytoplasm</location>
    </subcellularLocation>
</comment>
<dbReference type="PROSITE" id="PS50802">
    <property type="entry name" value="OTU"/>
    <property type="match status" value="1"/>
</dbReference>
<proteinExistence type="predicted"/>
<dbReference type="PANTHER" id="PTHR13312">
    <property type="entry name" value="HIV-INDUCED PROTEIN-7-LIKE PROTEASE"/>
    <property type="match status" value="1"/>
</dbReference>
<evidence type="ECO:0000256" key="1">
    <source>
        <dbReference type="ARBA" id="ARBA00000707"/>
    </source>
</evidence>
<keyword evidence="7 9" id="KW-0788">Thiol protease</keyword>
<dbReference type="InterPro" id="IPR038765">
    <property type="entry name" value="Papain-like_cys_pep_sf"/>
</dbReference>
<gene>
    <name evidence="11" type="ORF">SteCoe_7463</name>
</gene>
<dbReference type="AlphaFoldDB" id="A0A1R2CMQ5"/>
<dbReference type="Gene3D" id="3.10.20.90">
    <property type="entry name" value="Phosphatidylinositol 3-kinase Catalytic Subunit, Chain A, domain 1"/>
    <property type="match status" value="1"/>
</dbReference>
<comment type="catalytic activity">
    <reaction evidence="1 9">
        <text>Thiol-dependent hydrolysis of ester, thioester, amide, peptide and isopeptide bonds formed by the C-terminal Gly of ubiquitin (a 76-residue protein attached to proteins as an intracellular targeting signal).</text>
        <dbReference type="EC" id="3.4.19.12"/>
    </reaction>
</comment>
<dbReference type="EMBL" id="MPUH01000107">
    <property type="protein sequence ID" value="OMJ90255.1"/>
    <property type="molecule type" value="Genomic_DNA"/>
</dbReference>
<keyword evidence="12" id="KW-1185">Reference proteome</keyword>
<comment type="caution">
    <text evidence="11">The sequence shown here is derived from an EMBL/GenBank/DDBJ whole genome shotgun (WGS) entry which is preliminary data.</text>
</comment>
<evidence type="ECO:0000256" key="7">
    <source>
        <dbReference type="ARBA" id="ARBA00022807"/>
    </source>
</evidence>
<dbReference type="PANTHER" id="PTHR13312:SF0">
    <property type="entry name" value="UBIQUITIN THIOESTERASE OTU1"/>
    <property type="match status" value="1"/>
</dbReference>
<evidence type="ECO:0000256" key="2">
    <source>
        <dbReference type="ARBA" id="ARBA00022670"/>
    </source>
</evidence>
<evidence type="ECO:0000313" key="11">
    <source>
        <dbReference type="EMBL" id="OMJ90255.1"/>
    </source>
</evidence>
<name>A0A1R2CMQ5_9CILI</name>
<evidence type="ECO:0000313" key="12">
    <source>
        <dbReference type="Proteomes" id="UP000187209"/>
    </source>
</evidence>
<protein>
    <recommendedName>
        <fullName evidence="9">Ubiquitin thioesterase OTU</fullName>
        <ecNumber evidence="9">3.4.19.12</ecNumber>
    </recommendedName>
</protein>
<keyword evidence="2" id="KW-0645">Protease</keyword>
<dbReference type="SUPFAM" id="SSF54236">
    <property type="entry name" value="Ubiquitin-like"/>
    <property type="match status" value="1"/>
</dbReference>
<dbReference type="Proteomes" id="UP000187209">
    <property type="component" value="Unassembled WGS sequence"/>
</dbReference>
<dbReference type="InterPro" id="IPR048857">
    <property type="entry name" value="OTU1_Ubl"/>
</dbReference>
<evidence type="ECO:0000256" key="3">
    <source>
        <dbReference type="ARBA" id="ARBA00022723"/>
    </source>
</evidence>
<keyword evidence="3" id="KW-0479">Metal-binding</keyword>
<reference evidence="11 12" key="1">
    <citation type="submission" date="2016-11" db="EMBL/GenBank/DDBJ databases">
        <title>The macronuclear genome of Stentor coeruleus: a giant cell with tiny introns.</title>
        <authorList>
            <person name="Slabodnick M."/>
            <person name="Ruby J.G."/>
            <person name="Reiff S.B."/>
            <person name="Swart E.C."/>
            <person name="Gosai S."/>
            <person name="Prabakaran S."/>
            <person name="Witkowska E."/>
            <person name="Larue G.E."/>
            <person name="Fisher S."/>
            <person name="Freeman R.M."/>
            <person name="Gunawardena J."/>
            <person name="Chu W."/>
            <person name="Stover N.A."/>
            <person name="Gregory B.D."/>
            <person name="Nowacki M."/>
            <person name="Derisi J."/>
            <person name="Roy S.W."/>
            <person name="Marshall W.F."/>
            <person name="Sood P."/>
        </authorList>
    </citation>
    <scope>NUCLEOTIDE SEQUENCE [LARGE SCALE GENOMIC DNA]</scope>
    <source>
        <strain evidence="11">WM001</strain>
    </source>
</reference>
<dbReference type="SUPFAM" id="SSF54001">
    <property type="entry name" value="Cysteine proteinases"/>
    <property type="match status" value="1"/>
</dbReference>
<dbReference type="InterPro" id="IPR003323">
    <property type="entry name" value="OTU_dom"/>
</dbReference>
<dbReference type="Pfam" id="PF24560">
    <property type="entry name" value="zf-C2H2_OTU1_C"/>
    <property type="match status" value="1"/>
</dbReference>
<evidence type="ECO:0000256" key="6">
    <source>
        <dbReference type="ARBA" id="ARBA00022801"/>
    </source>
</evidence>
<dbReference type="GO" id="GO:0036503">
    <property type="term" value="P:ERAD pathway"/>
    <property type="evidence" value="ECO:0007669"/>
    <property type="project" value="TreeGrafter"/>
</dbReference>
<dbReference type="OrthoDB" id="65596at2759"/>
<feature type="domain" description="OTU" evidence="10">
    <location>
        <begin position="93"/>
        <end position="216"/>
    </location>
</feature>
<dbReference type="GO" id="GO:0016579">
    <property type="term" value="P:protein deubiquitination"/>
    <property type="evidence" value="ECO:0007669"/>
    <property type="project" value="TreeGrafter"/>
</dbReference>
<comment type="function">
    <text evidence="9">Hydrolase that can remove conjugated ubiquitin from proteins and may therefore play an important regulatory role at the level of protein turnover by preventing degradation.</text>
</comment>
<dbReference type="Pfam" id="PF02338">
    <property type="entry name" value="OTU"/>
    <property type="match status" value="1"/>
</dbReference>
<keyword evidence="9" id="KW-0963">Cytoplasm</keyword>
<keyword evidence="4" id="KW-0863">Zinc-finger</keyword>
<evidence type="ECO:0000256" key="5">
    <source>
        <dbReference type="ARBA" id="ARBA00022786"/>
    </source>
</evidence>
<dbReference type="Gene3D" id="3.90.70.80">
    <property type="match status" value="1"/>
</dbReference>